<dbReference type="Pfam" id="PF07686">
    <property type="entry name" value="V-set"/>
    <property type="match status" value="1"/>
</dbReference>
<dbReference type="PANTHER" id="PTHR22804:SF41">
    <property type="entry name" value="BREVICAN CORE PROTEIN"/>
    <property type="match status" value="1"/>
</dbReference>
<dbReference type="PROSITE" id="PS50835">
    <property type="entry name" value="IG_LIKE"/>
    <property type="match status" value="1"/>
</dbReference>
<keyword evidence="9" id="KW-0325">Glycoprotein</keyword>
<keyword evidence="4" id="KW-0272">Extracellular matrix</keyword>
<dbReference type="InterPro" id="IPR003599">
    <property type="entry name" value="Ig_sub"/>
</dbReference>
<keyword evidence="11" id="KW-0393">Immunoglobulin domain</keyword>
<gene>
    <name evidence="18" type="ORF">SPARVUS_LOCUS11154302</name>
</gene>
<dbReference type="SMART" id="SM00409">
    <property type="entry name" value="IG"/>
    <property type="match status" value="1"/>
</dbReference>
<feature type="domain" description="Ig-like" evidence="16">
    <location>
        <begin position="17"/>
        <end position="156"/>
    </location>
</feature>
<dbReference type="InterPro" id="IPR000538">
    <property type="entry name" value="Link_dom"/>
</dbReference>
<dbReference type="SMART" id="SM00445">
    <property type="entry name" value="LINK"/>
    <property type="match status" value="2"/>
</dbReference>
<evidence type="ECO:0000256" key="13">
    <source>
        <dbReference type="PROSITE-ProRule" id="PRU00323"/>
    </source>
</evidence>
<evidence type="ECO:0000256" key="7">
    <source>
        <dbReference type="ARBA" id="ARBA00022974"/>
    </source>
</evidence>
<evidence type="ECO:0000256" key="6">
    <source>
        <dbReference type="ARBA" id="ARBA00022737"/>
    </source>
</evidence>
<sequence>MKSSLLLLLLVMALSSPALTSEVEGISKDYKSLRVRIGNSSTKAVLSGTLTIPCHITYQSPAEEVTVGRRAVLATPRVKWSFISNGKEVEILVSQGNKVKINDAYKQRASLPHYTTSKYDVTLVLKELLSNDSGIYKCHVQHGIEDDYDMLEVKVKGVVFLYREGTSRYNYTFPMAQEACIKIKAHIATADQLLAAYHGGYEQCDAGWIADQTVRYPIQTPREGCYGDMDGFPGVRNYGVLEPDDLYDVYCYVEDTNGEVLLGSTTNKFTLSDARDYCKTLGAEMANTGQLYAAWNEGVDHCNPGWLADGSVRYPIVTPREKCGGNSPGVKTVFQFRNQTGFPDPHARYDVYCFRVPVPTEDHGESPSPPAEQVKGVITVTESFEELKLPEAKAENEAQGFVDTFPLNKTEANKLAEIFSTVKDLQELPPQPEPTALVDESVNGDEDLSPGVASFPPYEDHSDDSEESTTIDYKTTAIFRHSQGKPSRYY</sequence>
<keyword evidence="3" id="KW-0964">Secreted</keyword>
<evidence type="ECO:0000256" key="10">
    <source>
        <dbReference type="ARBA" id="ARBA00023290"/>
    </source>
</evidence>
<comment type="caution">
    <text evidence="18">The sequence shown here is derived from an EMBL/GenBank/DDBJ whole genome shotgun (WGS) entry which is preliminary data.</text>
</comment>
<comment type="similarity">
    <text evidence="2">Belongs to the aggrecan/versican proteoglycan family.</text>
</comment>
<dbReference type="Gene3D" id="3.10.100.10">
    <property type="entry name" value="Mannose-Binding Protein A, subunit A"/>
    <property type="match status" value="2"/>
</dbReference>
<evidence type="ECO:0000256" key="2">
    <source>
        <dbReference type="ARBA" id="ARBA00006838"/>
    </source>
</evidence>
<evidence type="ECO:0000313" key="18">
    <source>
        <dbReference type="EMBL" id="CAI9591176.1"/>
    </source>
</evidence>
<dbReference type="InterPro" id="IPR013783">
    <property type="entry name" value="Ig-like_fold"/>
</dbReference>
<feature type="domain" description="Link" evidence="17">
    <location>
        <begin position="158"/>
        <end position="253"/>
    </location>
</feature>
<dbReference type="SMART" id="SM00406">
    <property type="entry name" value="IGv"/>
    <property type="match status" value="1"/>
</dbReference>
<dbReference type="SUPFAM" id="SSF48726">
    <property type="entry name" value="Immunoglobulin"/>
    <property type="match status" value="1"/>
</dbReference>
<dbReference type="PANTHER" id="PTHR22804">
    <property type="entry name" value="AGGRECAN/VERSICAN PROTEOGLYCAN"/>
    <property type="match status" value="1"/>
</dbReference>
<dbReference type="Pfam" id="PF00193">
    <property type="entry name" value="Xlink"/>
    <property type="match status" value="2"/>
</dbReference>
<dbReference type="SUPFAM" id="SSF56436">
    <property type="entry name" value="C-type lectin-like"/>
    <property type="match status" value="2"/>
</dbReference>
<evidence type="ECO:0000259" key="17">
    <source>
        <dbReference type="PROSITE" id="PS50963"/>
    </source>
</evidence>
<name>A0ABN9F280_9NEOB</name>
<evidence type="ECO:0000256" key="5">
    <source>
        <dbReference type="ARBA" id="ARBA00022729"/>
    </source>
</evidence>
<comment type="subcellular location">
    <subcellularLocation>
        <location evidence="1">Secreted</location>
        <location evidence="1">Extracellular space</location>
        <location evidence="1">Extracellular matrix</location>
    </subcellularLocation>
</comment>
<feature type="domain" description="Link" evidence="17">
    <location>
        <begin position="258"/>
        <end position="355"/>
    </location>
</feature>
<dbReference type="InterPro" id="IPR016187">
    <property type="entry name" value="CTDL_fold"/>
</dbReference>
<feature type="chain" id="PRO_5046728899" description="Brevican core protein" evidence="15">
    <location>
        <begin position="21"/>
        <end position="490"/>
    </location>
</feature>
<evidence type="ECO:0000313" key="19">
    <source>
        <dbReference type="Proteomes" id="UP001162483"/>
    </source>
</evidence>
<comment type="caution">
    <text evidence="13">Lacks conserved residue(s) required for the propagation of feature annotation.</text>
</comment>
<protein>
    <recommendedName>
        <fullName evidence="12">Brevican core protein</fullName>
    </recommendedName>
</protein>
<evidence type="ECO:0000259" key="16">
    <source>
        <dbReference type="PROSITE" id="PS50835"/>
    </source>
</evidence>
<evidence type="ECO:0000256" key="9">
    <source>
        <dbReference type="ARBA" id="ARBA00023180"/>
    </source>
</evidence>
<evidence type="ECO:0000256" key="11">
    <source>
        <dbReference type="ARBA" id="ARBA00023319"/>
    </source>
</evidence>
<dbReference type="InterPro" id="IPR007110">
    <property type="entry name" value="Ig-like_dom"/>
</dbReference>
<keyword evidence="10" id="KW-0373">Hyaluronic acid</keyword>
<keyword evidence="5 15" id="KW-0732">Signal</keyword>
<dbReference type="Gene3D" id="2.60.40.10">
    <property type="entry name" value="Immunoglobulins"/>
    <property type="match status" value="1"/>
</dbReference>
<dbReference type="PRINTS" id="PR01265">
    <property type="entry name" value="LINKMODULE"/>
</dbReference>
<dbReference type="InterPro" id="IPR050691">
    <property type="entry name" value="Hyaluronan_bind_Proteoglycan"/>
</dbReference>
<evidence type="ECO:0000256" key="4">
    <source>
        <dbReference type="ARBA" id="ARBA00022530"/>
    </source>
</evidence>
<dbReference type="PROSITE" id="PS50963">
    <property type="entry name" value="LINK_2"/>
    <property type="match status" value="2"/>
</dbReference>
<dbReference type="Proteomes" id="UP001162483">
    <property type="component" value="Unassembled WGS sequence"/>
</dbReference>
<dbReference type="PROSITE" id="PS01241">
    <property type="entry name" value="LINK_1"/>
    <property type="match status" value="2"/>
</dbReference>
<feature type="disulfide bond" evidence="13">
    <location>
        <begin position="302"/>
        <end position="323"/>
    </location>
</feature>
<evidence type="ECO:0000256" key="15">
    <source>
        <dbReference type="SAM" id="SignalP"/>
    </source>
</evidence>
<proteinExistence type="inferred from homology"/>
<keyword evidence="8 13" id="KW-1015">Disulfide bond</keyword>
<feature type="signal peptide" evidence="15">
    <location>
        <begin position="1"/>
        <end position="20"/>
    </location>
</feature>
<feature type="region of interest" description="Disordered" evidence="14">
    <location>
        <begin position="425"/>
        <end position="490"/>
    </location>
</feature>
<dbReference type="InterPro" id="IPR016186">
    <property type="entry name" value="C-type_lectin-like/link_sf"/>
</dbReference>
<keyword evidence="6" id="KW-0677">Repeat</keyword>
<evidence type="ECO:0000256" key="3">
    <source>
        <dbReference type="ARBA" id="ARBA00022525"/>
    </source>
</evidence>
<feature type="disulfide bond" evidence="13">
    <location>
        <begin position="204"/>
        <end position="225"/>
    </location>
</feature>
<evidence type="ECO:0000256" key="1">
    <source>
        <dbReference type="ARBA" id="ARBA00004498"/>
    </source>
</evidence>
<dbReference type="CDD" id="cd03520">
    <property type="entry name" value="Link_domain_CSPGs_modules_2_4"/>
    <property type="match status" value="1"/>
</dbReference>
<reference evidence="18" key="1">
    <citation type="submission" date="2023-05" db="EMBL/GenBank/DDBJ databases">
        <authorList>
            <person name="Stuckert A."/>
        </authorList>
    </citation>
    <scope>NUCLEOTIDE SEQUENCE</scope>
</reference>
<dbReference type="InterPro" id="IPR036179">
    <property type="entry name" value="Ig-like_dom_sf"/>
</dbReference>
<organism evidence="18 19">
    <name type="scientific">Staurois parvus</name>
    <dbReference type="NCBI Taxonomy" id="386267"/>
    <lineage>
        <taxon>Eukaryota</taxon>
        <taxon>Metazoa</taxon>
        <taxon>Chordata</taxon>
        <taxon>Craniata</taxon>
        <taxon>Vertebrata</taxon>
        <taxon>Euteleostomi</taxon>
        <taxon>Amphibia</taxon>
        <taxon>Batrachia</taxon>
        <taxon>Anura</taxon>
        <taxon>Neobatrachia</taxon>
        <taxon>Ranoidea</taxon>
        <taxon>Ranidae</taxon>
        <taxon>Staurois</taxon>
    </lineage>
</organism>
<evidence type="ECO:0000256" key="14">
    <source>
        <dbReference type="SAM" id="MobiDB-lite"/>
    </source>
</evidence>
<dbReference type="EMBL" id="CATNWA010016249">
    <property type="protein sequence ID" value="CAI9591176.1"/>
    <property type="molecule type" value="Genomic_DNA"/>
</dbReference>
<dbReference type="InterPro" id="IPR013106">
    <property type="entry name" value="Ig_V-set"/>
</dbReference>
<evidence type="ECO:0000256" key="8">
    <source>
        <dbReference type="ARBA" id="ARBA00023157"/>
    </source>
</evidence>
<keyword evidence="19" id="KW-1185">Reference proteome</keyword>
<evidence type="ECO:0000256" key="12">
    <source>
        <dbReference type="ARBA" id="ARBA00044100"/>
    </source>
</evidence>
<dbReference type="PROSITE" id="PS00290">
    <property type="entry name" value="IG_MHC"/>
    <property type="match status" value="1"/>
</dbReference>
<dbReference type="CDD" id="cd03517">
    <property type="entry name" value="Link_domain_CSPGs_modules_1_3"/>
    <property type="match status" value="1"/>
</dbReference>
<keyword evidence="7" id="KW-0654">Proteoglycan</keyword>
<dbReference type="InterPro" id="IPR003006">
    <property type="entry name" value="Ig/MHC_CS"/>
</dbReference>
<accession>A0ABN9F280</accession>